<evidence type="ECO:0000256" key="1">
    <source>
        <dbReference type="SAM" id="MobiDB-lite"/>
    </source>
</evidence>
<dbReference type="Proteomes" id="UP001358614">
    <property type="component" value="Chromosome 1"/>
</dbReference>
<gene>
    <name evidence="2" type="ORF">V865_001779</name>
</gene>
<dbReference type="EMBL" id="CP144089">
    <property type="protein sequence ID" value="WWD03723.1"/>
    <property type="molecule type" value="Genomic_DNA"/>
</dbReference>
<reference evidence="2 3" key="1">
    <citation type="submission" date="2024-01" db="EMBL/GenBank/DDBJ databases">
        <title>Comparative genomics of Cryptococcus and Kwoniella reveals pathogenesis evolution and contrasting modes of karyotype evolution via chromosome fusion or intercentromeric recombination.</title>
        <authorList>
            <person name="Coelho M.A."/>
            <person name="David-Palma M."/>
            <person name="Shea T."/>
            <person name="Bowers K."/>
            <person name="McGinley-Smith S."/>
            <person name="Mohammad A.W."/>
            <person name="Gnirke A."/>
            <person name="Yurkov A.M."/>
            <person name="Nowrousian M."/>
            <person name="Sun S."/>
            <person name="Cuomo C.A."/>
            <person name="Heitman J."/>
        </authorList>
    </citation>
    <scope>NUCLEOTIDE SEQUENCE [LARGE SCALE GENOMIC DNA]</scope>
    <source>
        <strain evidence="2 3">PYCC6329</strain>
    </source>
</reference>
<sequence length="310" mass="35433">MSERILFIDLGSMGIGVQQLVEYPSTVEKGNERRDDEFKRQNHNFFTPIPVSFRYNPDRINVKSEGEIITREAMRLFHEVETPYSDWVENYKLENGLDDNDVIEHINKHRSKDKSHTEKEATKSANLRKIQGQFVHSIKDCRSTAQNDDVVTSRMVGVFMNKLKADRNRIYSLALPLRDYSKTFSKEKKRFHNSSSGCISKSKDLFEPLEGVLSDEVRTWEQFLELGEEDRQKAHVALTALTENRKTNSHDSVVISEESIADTVSQAEMVDSLANSSEDGSQDGSTAGELSWADVDEDEDKVWEAQFGSR</sequence>
<accession>A0AAX4KD92</accession>
<evidence type="ECO:0000313" key="2">
    <source>
        <dbReference type="EMBL" id="WWD03723.1"/>
    </source>
</evidence>
<keyword evidence="3" id="KW-1185">Reference proteome</keyword>
<evidence type="ECO:0000313" key="3">
    <source>
        <dbReference type="Proteomes" id="UP001358614"/>
    </source>
</evidence>
<dbReference type="GeneID" id="91100583"/>
<proteinExistence type="predicted"/>
<dbReference type="KEGG" id="ker:91100583"/>
<organism evidence="2 3">
    <name type="scientific">Kwoniella europaea PYCC6329</name>
    <dbReference type="NCBI Taxonomy" id="1423913"/>
    <lineage>
        <taxon>Eukaryota</taxon>
        <taxon>Fungi</taxon>
        <taxon>Dikarya</taxon>
        <taxon>Basidiomycota</taxon>
        <taxon>Agaricomycotina</taxon>
        <taxon>Tremellomycetes</taxon>
        <taxon>Tremellales</taxon>
        <taxon>Cryptococcaceae</taxon>
        <taxon>Kwoniella</taxon>
    </lineage>
</organism>
<protein>
    <submittedName>
        <fullName evidence="2">Uncharacterized protein</fullName>
    </submittedName>
</protein>
<dbReference type="AlphaFoldDB" id="A0AAX4KD92"/>
<feature type="region of interest" description="Disordered" evidence="1">
    <location>
        <begin position="271"/>
        <end position="298"/>
    </location>
</feature>
<feature type="compositionally biased region" description="Polar residues" evidence="1">
    <location>
        <begin position="273"/>
        <end position="285"/>
    </location>
</feature>
<name>A0AAX4KD92_9TREE</name>
<dbReference type="RefSeq" id="XP_066081690.1">
    <property type="nucleotide sequence ID" value="XM_066225593.1"/>
</dbReference>